<dbReference type="UniPathway" id="UPA00344"/>
<evidence type="ECO:0000313" key="9">
    <source>
        <dbReference type="EMBL" id="OAH49853.1"/>
    </source>
</evidence>
<keyword evidence="4 7" id="KW-0500">Molybdenum</keyword>
<dbReference type="Gene3D" id="3.40.980.10">
    <property type="entry name" value="MoaB/Mog-like domain"/>
    <property type="match status" value="1"/>
</dbReference>
<dbReference type="SUPFAM" id="SSF63867">
    <property type="entry name" value="MoeA C-terminal domain-like"/>
    <property type="match status" value="1"/>
</dbReference>
<dbReference type="GO" id="GO:0061599">
    <property type="term" value="F:molybdopterin molybdotransferase activity"/>
    <property type="evidence" value="ECO:0007669"/>
    <property type="project" value="UniProtKB-UniRule"/>
</dbReference>
<proteinExistence type="inferred from homology"/>
<evidence type="ECO:0000256" key="1">
    <source>
        <dbReference type="ARBA" id="ARBA00002901"/>
    </source>
</evidence>
<dbReference type="EC" id="2.10.1.1" evidence="7"/>
<dbReference type="RefSeq" id="WP_064003098.1">
    <property type="nucleotide sequence ID" value="NZ_LSTV01000003.1"/>
</dbReference>
<name>A0A177K902_9MICO</name>
<dbReference type="InterPro" id="IPR001453">
    <property type="entry name" value="MoaB/Mog_dom"/>
</dbReference>
<comment type="function">
    <text evidence="1 7">Catalyzes the insertion of molybdate into adenylated molybdopterin with the concomitant release of AMP.</text>
</comment>
<dbReference type="InterPro" id="IPR005110">
    <property type="entry name" value="MoeA_linker/N"/>
</dbReference>
<dbReference type="GO" id="GO:0046872">
    <property type="term" value="F:metal ion binding"/>
    <property type="evidence" value="ECO:0007669"/>
    <property type="project" value="UniProtKB-UniRule"/>
</dbReference>
<dbReference type="InterPro" id="IPR036425">
    <property type="entry name" value="MoaB/Mog-like_dom_sf"/>
</dbReference>
<dbReference type="AlphaFoldDB" id="A0A177K902"/>
<sequence>MSGLRSVEDQLARVLAAVRPIAGETLPIGDAAGRTLTAPAVAAHDIPLFDNSAMDGFAVRAADVAAVGPGHPVSLRVVADLPAGVATDPPLAAGEAARIMTGSPTPTAADAIVPFESTVGGLADSLGTVEVLETPTPGAFIRRRGADLRAGDVVVDAGERLGPFQVAAAVAAGIDVVTVARAPRVAVVSTGSELLAPGEPVRRGLIPDSNGPLLAQLVVDADAELVLTARVPDDGAAVAQVTADARAAGADVIVFTGGVSAGAYEPVRAAFDGHGEVEFTRVSMQPGKPQAFGTVGDGCLVFGLPGNPVSVAVSFEVFVRPALLAMQGRSEIQRPRLTLAAAESWTTPPGRRQYLPAVVDLVARTVRPATAGGSGSHLAGGLARASAFAIVPAEVARVAVGDDVDVMLVG</sequence>
<dbReference type="Pfam" id="PF03453">
    <property type="entry name" value="MoeA_N"/>
    <property type="match status" value="1"/>
</dbReference>
<evidence type="ECO:0000259" key="8">
    <source>
        <dbReference type="SMART" id="SM00852"/>
    </source>
</evidence>
<comment type="similarity">
    <text evidence="3 7">Belongs to the MoeA family.</text>
</comment>
<dbReference type="NCBIfam" id="TIGR00177">
    <property type="entry name" value="molyb_syn"/>
    <property type="match status" value="1"/>
</dbReference>
<comment type="caution">
    <text evidence="9">The sequence shown here is derived from an EMBL/GenBank/DDBJ whole genome shotgun (WGS) entry which is preliminary data.</text>
</comment>
<dbReference type="InterPro" id="IPR038987">
    <property type="entry name" value="MoeA-like"/>
</dbReference>
<gene>
    <name evidence="9" type="ORF">AYL44_09760</name>
</gene>
<keyword evidence="7" id="KW-0460">Magnesium</keyword>
<dbReference type="Gene3D" id="2.170.190.11">
    <property type="entry name" value="Molybdopterin biosynthesis moea protein, domain 3"/>
    <property type="match status" value="1"/>
</dbReference>
<comment type="pathway">
    <text evidence="2 7">Cofactor biosynthesis; molybdopterin biosynthesis.</text>
</comment>
<protein>
    <recommendedName>
        <fullName evidence="7">Molybdopterin molybdenumtransferase</fullName>
        <ecNumber evidence="7">2.10.1.1</ecNumber>
    </recommendedName>
</protein>
<dbReference type="PANTHER" id="PTHR10192:SF5">
    <property type="entry name" value="GEPHYRIN"/>
    <property type="match status" value="1"/>
</dbReference>
<dbReference type="NCBIfam" id="NF045515">
    <property type="entry name" value="Glp_gephyrin"/>
    <property type="match status" value="1"/>
</dbReference>
<comment type="catalytic activity">
    <reaction evidence="6">
        <text>adenylyl-molybdopterin + molybdate = Mo-molybdopterin + AMP + H(+)</text>
        <dbReference type="Rhea" id="RHEA:35047"/>
        <dbReference type="ChEBI" id="CHEBI:15378"/>
        <dbReference type="ChEBI" id="CHEBI:36264"/>
        <dbReference type="ChEBI" id="CHEBI:62727"/>
        <dbReference type="ChEBI" id="CHEBI:71302"/>
        <dbReference type="ChEBI" id="CHEBI:456215"/>
        <dbReference type="EC" id="2.10.1.1"/>
    </reaction>
</comment>
<dbReference type="SMART" id="SM00852">
    <property type="entry name" value="MoCF_biosynth"/>
    <property type="match status" value="1"/>
</dbReference>
<keyword evidence="5 7" id="KW-0501">Molybdenum cofactor biosynthesis</keyword>
<dbReference type="GO" id="GO:0005829">
    <property type="term" value="C:cytosol"/>
    <property type="evidence" value="ECO:0007669"/>
    <property type="project" value="TreeGrafter"/>
</dbReference>
<dbReference type="InterPro" id="IPR036135">
    <property type="entry name" value="MoeA_linker/N_sf"/>
</dbReference>
<feature type="domain" description="MoaB/Mog" evidence="8">
    <location>
        <begin position="186"/>
        <end position="325"/>
    </location>
</feature>
<keyword evidence="7" id="KW-0479">Metal-binding</keyword>
<dbReference type="Gene3D" id="3.90.105.10">
    <property type="entry name" value="Molybdopterin biosynthesis moea protein, domain 2"/>
    <property type="match status" value="1"/>
</dbReference>
<evidence type="ECO:0000256" key="3">
    <source>
        <dbReference type="ARBA" id="ARBA00010763"/>
    </source>
</evidence>
<evidence type="ECO:0000313" key="10">
    <source>
        <dbReference type="Proteomes" id="UP000076998"/>
    </source>
</evidence>
<dbReference type="Proteomes" id="UP000076998">
    <property type="component" value="Unassembled WGS sequence"/>
</dbReference>
<dbReference type="EMBL" id="LSTV01000003">
    <property type="protein sequence ID" value="OAH49853.1"/>
    <property type="molecule type" value="Genomic_DNA"/>
</dbReference>
<reference evidence="9 10" key="1">
    <citation type="submission" date="2016-02" db="EMBL/GenBank/DDBJ databases">
        <authorList>
            <person name="Wen L."/>
            <person name="He K."/>
            <person name="Yang H."/>
        </authorList>
    </citation>
    <scope>NUCLEOTIDE SEQUENCE [LARGE SCALE GENOMIC DNA]</scope>
    <source>
        <strain evidence="9 10">CD11_3</strain>
    </source>
</reference>
<evidence type="ECO:0000256" key="5">
    <source>
        <dbReference type="ARBA" id="ARBA00023150"/>
    </source>
</evidence>
<evidence type="ECO:0000256" key="7">
    <source>
        <dbReference type="RuleBase" id="RU365090"/>
    </source>
</evidence>
<dbReference type="Gene3D" id="2.40.340.10">
    <property type="entry name" value="MoeA, C-terminal, domain IV"/>
    <property type="match status" value="1"/>
</dbReference>
<dbReference type="Pfam" id="PF00994">
    <property type="entry name" value="MoCF_biosynth"/>
    <property type="match status" value="1"/>
</dbReference>
<accession>A0A177K902</accession>
<dbReference type="SUPFAM" id="SSF53218">
    <property type="entry name" value="Molybdenum cofactor biosynthesis proteins"/>
    <property type="match status" value="1"/>
</dbReference>
<dbReference type="SUPFAM" id="SSF63882">
    <property type="entry name" value="MoeA N-terminal region -like"/>
    <property type="match status" value="1"/>
</dbReference>
<dbReference type="OrthoDB" id="9804758at2"/>
<evidence type="ECO:0000256" key="2">
    <source>
        <dbReference type="ARBA" id="ARBA00005046"/>
    </source>
</evidence>
<dbReference type="Pfam" id="PF03454">
    <property type="entry name" value="MoeA_C"/>
    <property type="match status" value="1"/>
</dbReference>
<dbReference type="CDD" id="cd00887">
    <property type="entry name" value="MoeA"/>
    <property type="match status" value="1"/>
</dbReference>
<dbReference type="InterPro" id="IPR036688">
    <property type="entry name" value="MoeA_C_domain_IV_sf"/>
</dbReference>
<dbReference type="InterPro" id="IPR005111">
    <property type="entry name" value="MoeA_C_domain_IV"/>
</dbReference>
<organism evidence="9 10">
    <name type="scientific">Microbacterium oleivorans</name>
    <dbReference type="NCBI Taxonomy" id="273677"/>
    <lineage>
        <taxon>Bacteria</taxon>
        <taxon>Bacillati</taxon>
        <taxon>Actinomycetota</taxon>
        <taxon>Actinomycetes</taxon>
        <taxon>Micrococcales</taxon>
        <taxon>Microbacteriaceae</taxon>
        <taxon>Microbacterium</taxon>
    </lineage>
</organism>
<evidence type="ECO:0000256" key="6">
    <source>
        <dbReference type="ARBA" id="ARBA00047317"/>
    </source>
</evidence>
<dbReference type="GO" id="GO:0006777">
    <property type="term" value="P:Mo-molybdopterin cofactor biosynthetic process"/>
    <property type="evidence" value="ECO:0007669"/>
    <property type="project" value="UniProtKB-UniRule"/>
</dbReference>
<evidence type="ECO:0000256" key="4">
    <source>
        <dbReference type="ARBA" id="ARBA00022505"/>
    </source>
</evidence>
<dbReference type="PANTHER" id="PTHR10192">
    <property type="entry name" value="MOLYBDOPTERIN BIOSYNTHESIS PROTEIN"/>
    <property type="match status" value="1"/>
</dbReference>
<comment type="cofactor">
    <cofactor evidence="7">
        <name>Mg(2+)</name>
        <dbReference type="ChEBI" id="CHEBI:18420"/>
    </cofactor>
</comment>
<keyword evidence="7" id="KW-0808">Transferase</keyword>